<evidence type="ECO:0000256" key="1">
    <source>
        <dbReference type="ARBA" id="ARBA00004123"/>
    </source>
</evidence>
<keyword evidence="6" id="KW-0508">mRNA splicing</keyword>
<name>A0A4T0G3W5_WALIC</name>
<dbReference type="Pfam" id="PF01423">
    <property type="entry name" value="LSM"/>
    <property type="match status" value="1"/>
</dbReference>
<dbReference type="EMBL" id="SPOI01000282">
    <property type="protein sequence ID" value="TIB29801.1"/>
    <property type="molecule type" value="Genomic_DNA"/>
</dbReference>
<protein>
    <recommendedName>
        <fullName evidence="9">Sm domain-containing protein</fullName>
    </recommendedName>
</protein>
<dbReference type="AlphaFoldDB" id="A0A4T0G3W5"/>
<evidence type="ECO:0000313" key="10">
    <source>
        <dbReference type="EMBL" id="TIB10680.1"/>
    </source>
</evidence>
<evidence type="ECO:0000313" key="12">
    <source>
        <dbReference type="Proteomes" id="UP000306954"/>
    </source>
</evidence>
<dbReference type="PROSITE" id="PS52002">
    <property type="entry name" value="SM"/>
    <property type="match status" value="1"/>
</dbReference>
<evidence type="ECO:0000256" key="2">
    <source>
        <dbReference type="ARBA" id="ARBA00006850"/>
    </source>
</evidence>
<dbReference type="GO" id="GO:0097526">
    <property type="term" value="C:spliceosomal tri-snRNP complex"/>
    <property type="evidence" value="ECO:0007669"/>
    <property type="project" value="TreeGrafter"/>
</dbReference>
<dbReference type="Gene3D" id="2.30.30.100">
    <property type="match status" value="1"/>
</dbReference>
<dbReference type="GO" id="GO:1990726">
    <property type="term" value="C:Lsm1-7-Pat1 complex"/>
    <property type="evidence" value="ECO:0007669"/>
    <property type="project" value="TreeGrafter"/>
</dbReference>
<dbReference type="OrthoDB" id="274944at2759"/>
<keyword evidence="3" id="KW-0507">mRNA processing</keyword>
<dbReference type="CDD" id="cd01729">
    <property type="entry name" value="LSm7"/>
    <property type="match status" value="1"/>
</dbReference>
<feature type="domain" description="Sm" evidence="9">
    <location>
        <begin position="12"/>
        <end position="83"/>
    </location>
</feature>
<dbReference type="PANTHER" id="PTHR10553">
    <property type="entry name" value="SMALL NUCLEAR RIBONUCLEOPROTEIN"/>
    <property type="match status" value="1"/>
</dbReference>
<dbReference type="SUPFAM" id="SSF50182">
    <property type="entry name" value="Sm-like ribonucleoproteins"/>
    <property type="match status" value="1"/>
</dbReference>
<dbReference type="Proteomes" id="UP000306954">
    <property type="component" value="Unassembled WGS sequence"/>
</dbReference>
<dbReference type="GO" id="GO:0000398">
    <property type="term" value="P:mRNA splicing, via spliceosome"/>
    <property type="evidence" value="ECO:0007669"/>
    <property type="project" value="InterPro"/>
</dbReference>
<evidence type="ECO:0000256" key="4">
    <source>
        <dbReference type="ARBA" id="ARBA00022728"/>
    </source>
</evidence>
<gene>
    <name evidence="11" type="ORF">E3P86_03618</name>
    <name evidence="10" type="ORF">E3P90_02773</name>
</gene>
<dbReference type="InterPro" id="IPR017132">
    <property type="entry name" value="Lsm7"/>
</dbReference>
<dbReference type="InterPro" id="IPR010920">
    <property type="entry name" value="LSM_dom_sf"/>
</dbReference>
<evidence type="ECO:0000256" key="3">
    <source>
        <dbReference type="ARBA" id="ARBA00022664"/>
    </source>
</evidence>
<dbReference type="SMART" id="SM00651">
    <property type="entry name" value="Sm"/>
    <property type="match status" value="1"/>
</dbReference>
<dbReference type="GO" id="GO:0005688">
    <property type="term" value="C:U6 snRNP"/>
    <property type="evidence" value="ECO:0007669"/>
    <property type="project" value="TreeGrafter"/>
</dbReference>
<dbReference type="EMBL" id="SPOF01000029">
    <property type="protein sequence ID" value="TIB10680.1"/>
    <property type="molecule type" value="Genomic_DNA"/>
</dbReference>
<accession>A0A4T0G3W5</accession>
<dbReference type="GO" id="GO:0000956">
    <property type="term" value="P:nuclear-transcribed mRNA catabolic process"/>
    <property type="evidence" value="ECO:0007669"/>
    <property type="project" value="InterPro"/>
</dbReference>
<evidence type="ECO:0000313" key="13">
    <source>
        <dbReference type="Proteomes" id="UP000310689"/>
    </source>
</evidence>
<dbReference type="PIRSF" id="PIRSF037188">
    <property type="entry name" value="U6_snRNA_Lsm7"/>
    <property type="match status" value="1"/>
</dbReference>
<proteinExistence type="inferred from homology"/>
<comment type="similarity">
    <text evidence="2">Belongs to the snRNP Sm proteins family.</text>
</comment>
<comment type="subcellular location">
    <subcellularLocation>
        <location evidence="1">Nucleus</location>
    </subcellularLocation>
</comment>
<dbReference type="InterPro" id="IPR047575">
    <property type="entry name" value="Sm"/>
</dbReference>
<evidence type="ECO:0000256" key="7">
    <source>
        <dbReference type="ARBA" id="ARBA00023242"/>
    </source>
</evidence>
<organism evidence="10 12">
    <name type="scientific">Wallemia ichthyophaga</name>
    <dbReference type="NCBI Taxonomy" id="245174"/>
    <lineage>
        <taxon>Eukaryota</taxon>
        <taxon>Fungi</taxon>
        <taxon>Dikarya</taxon>
        <taxon>Basidiomycota</taxon>
        <taxon>Wallemiomycotina</taxon>
        <taxon>Wallemiomycetes</taxon>
        <taxon>Wallemiales</taxon>
        <taxon>Wallemiaceae</taxon>
        <taxon>Wallemia</taxon>
    </lineage>
</organism>
<evidence type="ECO:0000259" key="9">
    <source>
        <dbReference type="PROSITE" id="PS52002"/>
    </source>
</evidence>
<keyword evidence="7" id="KW-0539">Nucleus</keyword>
<keyword evidence="8" id="KW-0687">Ribonucleoprotein</keyword>
<keyword evidence="4" id="KW-0747">Spliceosome</keyword>
<evidence type="ECO:0000313" key="11">
    <source>
        <dbReference type="EMBL" id="TIB29801.1"/>
    </source>
</evidence>
<sequence>MASKDQKKYKKESILDLSKHVDTSLSLQFQGGRQATGILKGYDQLMNLVMDDVVEVLPDSKRRLGLVVFRGPSITVLNPTQGHEQISNPFV</sequence>
<reference evidence="12 13" key="1">
    <citation type="submission" date="2019-03" db="EMBL/GenBank/DDBJ databases">
        <title>Sequencing 23 genomes of Wallemia ichthyophaga.</title>
        <authorList>
            <person name="Gostincar C."/>
        </authorList>
    </citation>
    <scope>NUCLEOTIDE SEQUENCE [LARGE SCALE GENOMIC DNA]</scope>
    <source>
        <strain evidence="11 13">EXF-6200</strain>
        <strain evidence="10 12">EXF-8621</strain>
    </source>
</reference>
<dbReference type="GO" id="GO:0005689">
    <property type="term" value="C:U12-type spliceosomal complex"/>
    <property type="evidence" value="ECO:0007669"/>
    <property type="project" value="TreeGrafter"/>
</dbReference>
<dbReference type="GO" id="GO:0003723">
    <property type="term" value="F:RNA binding"/>
    <property type="evidence" value="ECO:0007669"/>
    <property type="project" value="UniProtKB-KW"/>
</dbReference>
<dbReference type="GO" id="GO:0071004">
    <property type="term" value="C:U2-type prespliceosome"/>
    <property type="evidence" value="ECO:0007669"/>
    <property type="project" value="TreeGrafter"/>
</dbReference>
<evidence type="ECO:0000256" key="5">
    <source>
        <dbReference type="ARBA" id="ARBA00022884"/>
    </source>
</evidence>
<keyword evidence="5" id="KW-0694">RNA-binding</keyword>
<dbReference type="Proteomes" id="UP000310689">
    <property type="component" value="Unassembled WGS sequence"/>
</dbReference>
<comment type="caution">
    <text evidence="10">The sequence shown here is derived from an EMBL/GenBank/DDBJ whole genome shotgun (WGS) entry which is preliminary data.</text>
</comment>
<dbReference type="PANTHER" id="PTHR10553:SF5">
    <property type="entry name" value="U6 SNRNA-ASSOCIATED SM-LIKE PROTEIN LSM7"/>
    <property type="match status" value="1"/>
</dbReference>
<dbReference type="InterPro" id="IPR001163">
    <property type="entry name" value="Sm_dom_euk/arc"/>
</dbReference>
<dbReference type="GO" id="GO:0071013">
    <property type="term" value="C:catalytic step 2 spliceosome"/>
    <property type="evidence" value="ECO:0007669"/>
    <property type="project" value="TreeGrafter"/>
</dbReference>
<evidence type="ECO:0000256" key="6">
    <source>
        <dbReference type="ARBA" id="ARBA00023187"/>
    </source>
</evidence>
<dbReference type="OMA" id="PFVQQEE"/>
<dbReference type="InterPro" id="IPR044641">
    <property type="entry name" value="Lsm7/SmG-like"/>
</dbReference>
<evidence type="ECO:0000256" key="8">
    <source>
        <dbReference type="ARBA" id="ARBA00023274"/>
    </source>
</evidence>